<dbReference type="EMBL" id="BGPR01004386">
    <property type="protein sequence ID" value="GBM99061.1"/>
    <property type="molecule type" value="Genomic_DNA"/>
</dbReference>
<keyword evidence="2" id="KW-1185">Reference proteome</keyword>
<proteinExistence type="predicted"/>
<sequence length="92" mass="10603">MINGNVYRDLLQLHVSPKLENLQPNVLFRRTMFHIAVLVLHEDYLIKCSPNIWRPLWTSGKVSALGPEGSRFETRFYNRSALYGACCALNHT</sequence>
<comment type="caution">
    <text evidence="1">The sequence shown here is derived from an EMBL/GenBank/DDBJ whole genome shotgun (WGS) entry which is preliminary data.</text>
</comment>
<organism evidence="1 2">
    <name type="scientific">Araneus ventricosus</name>
    <name type="common">Orbweaver spider</name>
    <name type="synonym">Epeira ventricosa</name>
    <dbReference type="NCBI Taxonomy" id="182803"/>
    <lineage>
        <taxon>Eukaryota</taxon>
        <taxon>Metazoa</taxon>
        <taxon>Ecdysozoa</taxon>
        <taxon>Arthropoda</taxon>
        <taxon>Chelicerata</taxon>
        <taxon>Arachnida</taxon>
        <taxon>Araneae</taxon>
        <taxon>Araneomorphae</taxon>
        <taxon>Entelegynae</taxon>
        <taxon>Araneoidea</taxon>
        <taxon>Araneidae</taxon>
        <taxon>Araneus</taxon>
    </lineage>
</organism>
<dbReference type="Proteomes" id="UP000499080">
    <property type="component" value="Unassembled WGS sequence"/>
</dbReference>
<evidence type="ECO:0000313" key="1">
    <source>
        <dbReference type="EMBL" id="GBM99061.1"/>
    </source>
</evidence>
<accession>A0A4Y2K9Q5</accession>
<reference evidence="1 2" key="1">
    <citation type="journal article" date="2019" name="Sci. Rep.">
        <title>Orb-weaving spider Araneus ventricosus genome elucidates the spidroin gene catalogue.</title>
        <authorList>
            <person name="Kono N."/>
            <person name="Nakamura H."/>
            <person name="Ohtoshi R."/>
            <person name="Moran D.A.P."/>
            <person name="Shinohara A."/>
            <person name="Yoshida Y."/>
            <person name="Fujiwara M."/>
            <person name="Mori M."/>
            <person name="Tomita M."/>
            <person name="Arakawa K."/>
        </authorList>
    </citation>
    <scope>NUCLEOTIDE SEQUENCE [LARGE SCALE GENOMIC DNA]</scope>
</reference>
<dbReference type="AlphaFoldDB" id="A0A4Y2K9Q5"/>
<name>A0A4Y2K9Q5_ARAVE</name>
<gene>
    <name evidence="1" type="ORF">AVEN_13102_1</name>
</gene>
<protein>
    <submittedName>
        <fullName evidence="1">Uncharacterized protein</fullName>
    </submittedName>
</protein>
<evidence type="ECO:0000313" key="2">
    <source>
        <dbReference type="Proteomes" id="UP000499080"/>
    </source>
</evidence>